<organism evidence="2 3">
    <name type="scientific">Desmospora activa DSM 45169</name>
    <dbReference type="NCBI Taxonomy" id="1121389"/>
    <lineage>
        <taxon>Bacteria</taxon>
        <taxon>Bacillati</taxon>
        <taxon>Bacillota</taxon>
        <taxon>Bacilli</taxon>
        <taxon>Bacillales</taxon>
        <taxon>Thermoactinomycetaceae</taxon>
        <taxon>Desmospora</taxon>
    </lineage>
</organism>
<evidence type="ECO:0000313" key="2">
    <source>
        <dbReference type="EMBL" id="PTM57996.1"/>
    </source>
</evidence>
<dbReference type="GO" id="GO:0008168">
    <property type="term" value="F:methyltransferase activity"/>
    <property type="evidence" value="ECO:0007669"/>
    <property type="project" value="UniProtKB-KW"/>
</dbReference>
<reference evidence="2 3" key="1">
    <citation type="submission" date="2018-04" db="EMBL/GenBank/DDBJ databases">
        <title>Genomic Encyclopedia of Archaeal and Bacterial Type Strains, Phase II (KMG-II): from individual species to whole genera.</title>
        <authorList>
            <person name="Goeker M."/>
        </authorList>
    </citation>
    <scope>NUCLEOTIDE SEQUENCE [LARGE SCALE GENOMIC DNA]</scope>
    <source>
        <strain evidence="2 3">DSM 45169</strain>
    </source>
</reference>
<keyword evidence="3" id="KW-1185">Reference proteome</keyword>
<name>A0A2T4Z7X6_9BACL</name>
<comment type="caution">
    <text evidence="2">The sequence shown here is derived from an EMBL/GenBank/DDBJ whole genome shotgun (WGS) entry which is preliminary data.</text>
</comment>
<proteinExistence type="predicted"/>
<evidence type="ECO:0000259" key="1">
    <source>
        <dbReference type="Pfam" id="PF13649"/>
    </source>
</evidence>
<dbReference type="Gene3D" id="3.40.50.150">
    <property type="entry name" value="Vaccinia Virus protein VP39"/>
    <property type="match status" value="1"/>
</dbReference>
<dbReference type="EMBL" id="PZZP01000001">
    <property type="protein sequence ID" value="PTM57996.1"/>
    <property type="molecule type" value="Genomic_DNA"/>
</dbReference>
<dbReference type="GO" id="GO:0032259">
    <property type="term" value="P:methylation"/>
    <property type="evidence" value="ECO:0007669"/>
    <property type="project" value="UniProtKB-KW"/>
</dbReference>
<dbReference type="InterPro" id="IPR029063">
    <property type="entry name" value="SAM-dependent_MTases_sf"/>
</dbReference>
<keyword evidence="2" id="KW-0489">Methyltransferase</keyword>
<dbReference type="RefSeq" id="WP_107724858.1">
    <property type="nucleotide sequence ID" value="NZ_PZZP01000001.1"/>
</dbReference>
<keyword evidence="2" id="KW-0808">Transferase</keyword>
<dbReference type="SUPFAM" id="SSF53335">
    <property type="entry name" value="S-adenosyl-L-methionine-dependent methyltransferases"/>
    <property type="match status" value="1"/>
</dbReference>
<gene>
    <name evidence="2" type="ORF">C8J48_0568</name>
</gene>
<protein>
    <submittedName>
        <fullName evidence="2">FkbM family methyltransferase</fullName>
    </submittedName>
</protein>
<dbReference type="CDD" id="cd02440">
    <property type="entry name" value="AdoMet_MTases"/>
    <property type="match status" value="1"/>
</dbReference>
<accession>A0A2T4Z7X6</accession>
<dbReference type="OrthoDB" id="9791837at2"/>
<dbReference type="Proteomes" id="UP000241639">
    <property type="component" value="Unassembled WGS sequence"/>
</dbReference>
<feature type="domain" description="Methyltransferase" evidence="1">
    <location>
        <begin position="76"/>
        <end position="168"/>
    </location>
</feature>
<dbReference type="Pfam" id="PF13649">
    <property type="entry name" value="Methyltransf_25"/>
    <property type="match status" value="1"/>
</dbReference>
<dbReference type="InterPro" id="IPR041698">
    <property type="entry name" value="Methyltransf_25"/>
</dbReference>
<sequence>MTNEFFNDTVWEKAWKEDPHTAVNKMKKAGIDPVHVFDHRAKSFNEQAFNEEGRQRTKWIMNWLEGQGVTYEDTSILDIGAASGGFTVPFAKRGANVTAVEPNPPMAELLKENSIGITNGKVEVVVEPFEEIDLQAKGWRKAFDFVFVSMCPVIVDWESVERVLSCARQFCYISLSAGSREHSLVDEIWPLVTDQPLKTEYLEMAYLLHLLYLKGYSYESLVTREMKTKQVSRETALMEVMDWLKNFDLPADQRNRKVVAEYLERTYPSDKVDIRQGGRFGKVLIRLQDQHMYTRP</sequence>
<evidence type="ECO:0000313" key="3">
    <source>
        <dbReference type="Proteomes" id="UP000241639"/>
    </source>
</evidence>
<dbReference type="AlphaFoldDB" id="A0A2T4Z7X6"/>